<comment type="subcellular location">
    <subcellularLocation>
        <location evidence="1">Cell inner membrane</location>
        <topology evidence="1">Multi-pass membrane protein</topology>
    </subcellularLocation>
    <subcellularLocation>
        <location evidence="6">Cell membrane</location>
        <topology evidence="6">Multi-pass membrane protein</topology>
    </subcellularLocation>
</comment>
<dbReference type="RefSeq" id="WP_132296414.1">
    <property type="nucleotide sequence ID" value="NZ_SKBM01000039.1"/>
</dbReference>
<keyword evidence="3 6" id="KW-0812">Transmembrane</keyword>
<reference evidence="7 8" key="1">
    <citation type="submission" date="2019-03" db="EMBL/GenBank/DDBJ databases">
        <title>Paracraurococcus aquatilis NE82 genome sequence.</title>
        <authorList>
            <person name="Zhao Y."/>
            <person name="Du Z."/>
        </authorList>
    </citation>
    <scope>NUCLEOTIDE SEQUENCE [LARGE SCALE GENOMIC DNA]</scope>
    <source>
        <strain evidence="7 8">NE82</strain>
    </source>
</reference>
<dbReference type="PANTHER" id="PTHR30341:SF0">
    <property type="entry name" value="NA(+)_H(+) ANTIPORTER NHAA"/>
    <property type="match status" value="1"/>
</dbReference>
<keyword evidence="5 6" id="KW-0472">Membrane</keyword>
<comment type="caution">
    <text evidence="7">The sequence shown here is derived from an EMBL/GenBank/DDBJ whole genome shotgun (WGS) entry which is preliminary data.</text>
</comment>
<feature type="transmembrane region" description="Helical" evidence="6">
    <location>
        <begin position="156"/>
        <end position="176"/>
    </location>
</feature>
<keyword evidence="6" id="KW-0813">Transport</keyword>
<feature type="transmembrane region" description="Helical" evidence="6">
    <location>
        <begin position="261"/>
        <end position="283"/>
    </location>
</feature>
<feature type="transmembrane region" description="Helical" evidence="6">
    <location>
        <begin position="123"/>
        <end position="144"/>
    </location>
</feature>
<keyword evidence="6" id="KW-0739">Sodium transport</keyword>
<feature type="transmembrane region" description="Helical" evidence="6">
    <location>
        <begin position="182"/>
        <end position="199"/>
    </location>
</feature>
<dbReference type="Pfam" id="PF06965">
    <property type="entry name" value="Na_H_antiport_1"/>
    <property type="match status" value="1"/>
</dbReference>
<dbReference type="NCBIfam" id="TIGR00773">
    <property type="entry name" value="NhaA"/>
    <property type="match status" value="1"/>
</dbReference>
<dbReference type="GO" id="GO:0006885">
    <property type="term" value="P:regulation of pH"/>
    <property type="evidence" value="ECO:0007669"/>
    <property type="project" value="UniProtKB-UniRule"/>
</dbReference>
<dbReference type="EMBL" id="SKBM01000039">
    <property type="protein sequence ID" value="TCZ53415.1"/>
    <property type="molecule type" value="Genomic_DNA"/>
</dbReference>
<feature type="transmembrane region" description="Helical" evidence="6">
    <location>
        <begin position="325"/>
        <end position="350"/>
    </location>
</feature>
<feature type="transmembrane region" description="Helical" evidence="6">
    <location>
        <begin position="229"/>
        <end position="249"/>
    </location>
</feature>
<dbReference type="GO" id="GO:0015385">
    <property type="term" value="F:sodium:proton antiporter activity"/>
    <property type="evidence" value="ECO:0007669"/>
    <property type="project" value="UniProtKB-UniRule"/>
</dbReference>
<gene>
    <name evidence="6 7" type="primary">nhaA</name>
    <name evidence="7" type="ORF">EXY23_24810</name>
</gene>
<organism evidence="7 8">
    <name type="scientific">Roseicella aquatilis</name>
    <dbReference type="NCBI Taxonomy" id="2527868"/>
    <lineage>
        <taxon>Bacteria</taxon>
        <taxon>Pseudomonadati</taxon>
        <taxon>Pseudomonadota</taxon>
        <taxon>Alphaproteobacteria</taxon>
        <taxon>Acetobacterales</taxon>
        <taxon>Roseomonadaceae</taxon>
        <taxon>Roseicella</taxon>
    </lineage>
</organism>
<dbReference type="OrthoDB" id="9808135at2"/>
<feature type="transmembrane region" description="Helical" evidence="6">
    <location>
        <begin position="362"/>
        <end position="382"/>
    </location>
</feature>
<dbReference type="InterPro" id="IPR004670">
    <property type="entry name" value="NhaA"/>
</dbReference>
<evidence type="ECO:0000256" key="2">
    <source>
        <dbReference type="ARBA" id="ARBA00022475"/>
    </source>
</evidence>
<accession>A0A4R4D2Z6</accession>
<proteinExistence type="inferred from homology"/>
<evidence type="ECO:0000313" key="8">
    <source>
        <dbReference type="Proteomes" id="UP000295023"/>
    </source>
</evidence>
<feature type="transmembrane region" description="Helical" evidence="6">
    <location>
        <begin position="98"/>
        <end position="117"/>
    </location>
</feature>
<comment type="similarity">
    <text evidence="6">Belongs to the NhaA Na(+)/H(+) (TC 2.A.33) antiporter family.</text>
</comment>
<comment type="catalytic activity">
    <reaction evidence="6">
        <text>Na(+)(in) + 2 H(+)(out) = Na(+)(out) + 2 H(+)(in)</text>
        <dbReference type="Rhea" id="RHEA:29251"/>
        <dbReference type="ChEBI" id="CHEBI:15378"/>
        <dbReference type="ChEBI" id="CHEBI:29101"/>
    </reaction>
</comment>
<evidence type="ECO:0000313" key="7">
    <source>
        <dbReference type="EMBL" id="TCZ53415.1"/>
    </source>
</evidence>
<name>A0A4R4D2Z6_9PROT</name>
<protein>
    <recommendedName>
        <fullName evidence="6">Na(+)/H(+) antiporter NhaA</fullName>
    </recommendedName>
    <alternativeName>
        <fullName evidence="6">Sodium/proton antiporter NhaA</fullName>
    </alternativeName>
</protein>
<dbReference type="PANTHER" id="PTHR30341">
    <property type="entry name" value="SODIUM ION/PROTON ANTIPORTER NHAA-RELATED"/>
    <property type="match status" value="1"/>
</dbReference>
<sequence length="397" mass="40113">MATAGDHQAAGEARASLLLVGAALVALLLANSPFAAVYHDLLAAPLGFGVMGLEIENSVKSWIKNGLMAVFFFYVGLEIKAEFREGALADRRRAVLPFAAAAGGMAVPALVYLALAGGDPATARGWAIPAATDIAFAVGLVGLLGTRLVSPVLKAFLLAVAVIDDMGAILVIALFYTAEVQPAALGLAALGMFAFWTLSRAGVARLWPYAILALPLWLAVHQSGISPTLAGVAAALFVPLGAAGGAQPLQAMMGLLRRPVLFGIMPLFALANAGVSLNGFGLAQLMQPVTAGVVLGLLLGKPAGIVLGAWLAVATGAARLPEGTGWTQVAGIGCVAGIGFTMSLLIGALAFGAGPLMDQARFGVLLGSAASALLGAMLLYAARRSALTRDATGLPVA</sequence>
<keyword evidence="4 6" id="KW-1133">Transmembrane helix</keyword>
<evidence type="ECO:0000256" key="5">
    <source>
        <dbReference type="ARBA" id="ARBA00023136"/>
    </source>
</evidence>
<dbReference type="GO" id="GO:0005886">
    <property type="term" value="C:plasma membrane"/>
    <property type="evidence" value="ECO:0007669"/>
    <property type="project" value="UniProtKB-SubCell"/>
</dbReference>
<keyword evidence="6" id="KW-0406">Ion transport</keyword>
<dbReference type="InterPro" id="IPR023171">
    <property type="entry name" value="Na/H_antiporter_dom_sf"/>
</dbReference>
<dbReference type="Proteomes" id="UP000295023">
    <property type="component" value="Unassembled WGS sequence"/>
</dbReference>
<dbReference type="HAMAP" id="MF_01844">
    <property type="entry name" value="NhaA"/>
    <property type="match status" value="1"/>
</dbReference>
<feature type="transmembrane region" description="Helical" evidence="6">
    <location>
        <begin position="59"/>
        <end position="77"/>
    </location>
</feature>
<dbReference type="Gene3D" id="1.20.1530.10">
    <property type="entry name" value="Na+/H+ antiporter like domain"/>
    <property type="match status" value="1"/>
</dbReference>
<feature type="transmembrane region" description="Helical" evidence="6">
    <location>
        <begin position="289"/>
        <end position="313"/>
    </location>
</feature>
<evidence type="ECO:0000256" key="3">
    <source>
        <dbReference type="ARBA" id="ARBA00022692"/>
    </source>
</evidence>
<keyword evidence="2 6" id="KW-1003">Cell membrane</keyword>
<dbReference type="AlphaFoldDB" id="A0A4R4D2Z6"/>
<evidence type="ECO:0000256" key="4">
    <source>
        <dbReference type="ARBA" id="ARBA00022989"/>
    </source>
</evidence>
<comment type="function">
    <text evidence="6">Na(+)/H(+) antiporter that extrudes sodium in exchange for external protons.</text>
</comment>
<evidence type="ECO:0000256" key="1">
    <source>
        <dbReference type="ARBA" id="ARBA00004429"/>
    </source>
</evidence>
<keyword evidence="6" id="KW-0050">Antiport</keyword>
<keyword evidence="8" id="KW-1185">Reference proteome</keyword>
<keyword evidence="6" id="KW-0915">Sodium</keyword>
<evidence type="ECO:0000256" key="6">
    <source>
        <dbReference type="HAMAP-Rule" id="MF_01844"/>
    </source>
</evidence>